<dbReference type="Ensembl" id="ENSSLDT00000006601.1">
    <property type="protein sequence ID" value="ENSSLDP00000006383.1"/>
    <property type="gene ID" value="ENSSLDG00000005086.1"/>
</dbReference>
<evidence type="ECO:0000256" key="5">
    <source>
        <dbReference type="ARBA" id="ARBA00023273"/>
    </source>
</evidence>
<evidence type="ECO:0000313" key="9">
    <source>
        <dbReference type="Proteomes" id="UP000261360"/>
    </source>
</evidence>
<feature type="domain" description="Doublecortin" evidence="7">
    <location>
        <begin position="37"/>
        <end position="119"/>
    </location>
</feature>
<feature type="compositionally biased region" description="Basic residues" evidence="6">
    <location>
        <begin position="1426"/>
        <end position="1435"/>
    </location>
</feature>
<feature type="compositionally biased region" description="Low complexity" evidence="6">
    <location>
        <begin position="1729"/>
        <end position="1759"/>
    </location>
</feature>
<feature type="compositionally biased region" description="Basic and acidic residues" evidence="6">
    <location>
        <begin position="1505"/>
        <end position="1521"/>
    </location>
</feature>
<dbReference type="RefSeq" id="XP_023251165.1">
    <property type="nucleotide sequence ID" value="XM_023395397.1"/>
</dbReference>
<feature type="compositionally biased region" description="Polar residues" evidence="6">
    <location>
        <begin position="801"/>
        <end position="820"/>
    </location>
</feature>
<feature type="compositionally biased region" description="Acidic residues" evidence="6">
    <location>
        <begin position="2589"/>
        <end position="2634"/>
    </location>
</feature>
<feature type="compositionally biased region" description="Acidic residues" evidence="6">
    <location>
        <begin position="2512"/>
        <end position="2579"/>
    </location>
</feature>
<feature type="compositionally biased region" description="Polar residues" evidence="6">
    <location>
        <begin position="1369"/>
        <end position="1386"/>
    </location>
</feature>
<dbReference type="PANTHER" id="PTHR23005">
    <property type="entry name" value="RETINITIS PIGMENTOSA 1 PROTEIN"/>
    <property type="match status" value="1"/>
</dbReference>
<feature type="region of interest" description="Disordered" evidence="6">
    <location>
        <begin position="2130"/>
        <end position="2285"/>
    </location>
</feature>
<dbReference type="Ensembl" id="ENSSLDT00000006576.1">
    <property type="protein sequence ID" value="ENSSLDP00000006360.1"/>
    <property type="gene ID" value="ENSSLDG00000005086.1"/>
</dbReference>
<feature type="region of interest" description="Disordered" evidence="6">
    <location>
        <begin position="1"/>
        <end position="23"/>
    </location>
</feature>
<feature type="compositionally biased region" description="Basic and acidic residues" evidence="6">
    <location>
        <begin position="1682"/>
        <end position="1696"/>
    </location>
</feature>
<protein>
    <submittedName>
        <fullName evidence="8">Retinitis pigmentosa 1-like 1 protein</fullName>
    </submittedName>
</protein>
<feature type="domain" description="Doublecortin" evidence="7">
    <location>
        <begin position="152"/>
        <end position="231"/>
    </location>
</feature>
<evidence type="ECO:0000256" key="6">
    <source>
        <dbReference type="SAM" id="MobiDB-lite"/>
    </source>
</evidence>
<dbReference type="PANTHER" id="PTHR23005:SF3">
    <property type="entry name" value="RETINITIS PIGMENTOSA 1-LIKE 1 PROTEIN"/>
    <property type="match status" value="1"/>
</dbReference>
<accession>A0A3B4X0F3</accession>
<feature type="compositionally biased region" description="Acidic residues" evidence="6">
    <location>
        <begin position="1971"/>
        <end position="1980"/>
    </location>
</feature>
<dbReference type="GO" id="GO:0060041">
    <property type="term" value="P:retina development in camera-type eye"/>
    <property type="evidence" value="ECO:0007669"/>
    <property type="project" value="TreeGrafter"/>
</dbReference>
<feature type="compositionally biased region" description="Polar residues" evidence="6">
    <location>
        <begin position="1697"/>
        <end position="1706"/>
    </location>
</feature>
<feature type="compositionally biased region" description="Low complexity" evidence="6">
    <location>
        <begin position="1522"/>
        <end position="1532"/>
    </location>
</feature>
<feature type="region of interest" description="Disordered" evidence="6">
    <location>
        <begin position="555"/>
        <end position="1864"/>
    </location>
</feature>
<feature type="compositionally biased region" description="Polar residues" evidence="6">
    <location>
        <begin position="2837"/>
        <end position="2847"/>
    </location>
</feature>
<feature type="compositionally biased region" description="Low complexity" evidence="6">
    <location>
        <begin position="580"/>
        <end position="592"/>
    </location>
</feature>
<dbReference type="GO" id="GO:0042461">
    <property type="term" value="P:photoreceptor cell development"/>
    <property type="evidence" value="ECO:0007669"/>
    <property type="project" value="TreeGrafter"/>
</dbReference>
<feature type="compositionally biased region" description="Basic and acidic residues" evidence="6">
    <location>
        <begin position="1400"/>
        <end position="1416"/>
    </location>
</feature>
<dbReference type="FunFam" id="3.10.20.230:FF:000006">
    <property type="entry name" value="Oxygen-regulated protein 1"/>
    <property type="match status" value="1"/>
</dbReference>
<feature type="compositionally biased region" description="Low complexity" evidence="6">
    <location>
        <begin position="1168"/>
        <end position="1186"/>
    </location>
</feature>
<feature type="compositionally biased region" description="Acidic residues" evidence="6">
    <location>
        <begin position="1026"/>
        <end position="1038"/>
    </location>
</feature>
<feature type="compositionally biased region" description="Low complexity" evidence="6">
    <location>
        <begin position="1044"/>
        <end position="1064"/>
    </location>
</feature>
<organism evidence="8 9">
    <name type="scientific">Seriola lalandi dorsalis</name>
    <dbReference type="NCBI Taxonomy" id="1841481"/>
    <lineage>
        <taxon>Eukaryota</taxon>
        <taxon>Metazoa</taxon>
        <taxon>Chordata</taxon>
        <taxon>Craniata</taxon>
        <taxon>Vertebrata</taxon>
        <taxon>Euteleostomi</taxon>
        <taxon>Actinopterygii</taxon>
        <taxon>Neopterygii</taxon>
        <taxon>Teleostei</taxon>
        <taxon>Neoteleostei</taxon>
        <taxon>Acanthomorphata</taxon>
        <taxon>Carangaria</taxon>
        <taxon>Carangiformes</taxon>
        <taxon>Carangidae</taxon>
        <taxon>Seriola</taxon>
    </lineage>
</organism>
<evidence type="ECO:0000256" key="2">
    <source>
        <dbReference type="ARBA" id="ARBA00004496"/>
    </source>
</evidence>
<dbReference type="SUPFAM" id="SSF89837">
    <property type="entry name" value="Doublecortin (DC)"/>
    <property type="match status" value="2"/>
</dbReference>
<feature type="compositionally biased region" description="Low complexity" evidence="6">
    <location>
        <begin position="1129"/>
        <end position="1150"/>
    </location>
</feature>
<dbReference type="OrthoDB" id="9895813at2759"/>
<dbReference type="CTD" id="101882236"/>
<feature type="compositionally biased region" description="Polar residues" evidence="6">
    <location>
        <begin position="1852"/>
        <end position="1864"/>
    </location>
</feature>
<dbReference type="RefSeq" id="XP_023251164.1">
    <property type="nucleotide sequence ID" value="XM_023395396.1"/>
</dbReference>
<feature type="compositionally biased region" description="Basic and acidic residues" evidence="6">
    <location>
        <begin position="2667"/>
        <end position="2683"/>
    </location>
</feature>
<feature type="compositionally biased region" description="Low complexity" evidence="6">
    <location>
        <begin position="1002"/>
        <end position="1013"/>
    </location>
</feature>
<feature type="compositionally biased region" description="Basic and acidic residues" evidence="6">
    <location>
        <begin position="1305"/>
        <end position="1315"/>
    </location>
</feature>
<feature type="compositionally biased region" description="Basic and acidic residues" evidence="6">
    <location>
        <begin position="1269"/>
        <end position="1278"/>
    </location>
</feature>
<feature type="compositionally biased region" description="Polar residues" evidence="6">
    <location>
        <begin position="1569"/>
        <end position="1581"/>
    </location>
</feature>
<keyword evidence="3" id="KW-0963">Cytoplasm</keyword>
<feature type="compositionally biased region" description="Polar residues" evidence="6">
    <location>
        <begin position="1282"/>
        <end position="1291"/>
    </location>
</feature>
<feature type="region of interest" description="Disordered" evidence="6">
    <location>
        <begin position="2346"/>
        <end position="2380"/>
    </location>
</feature>
<evidence type="ECO:0000256" key="4">
    <source>
        <dbReference type="ARBA" id="ARBA00022737"/>
    </source>
</evidence>
<feature type="compositionally biased region" description="Acidic residues" evidence="6">
    <location>
        <begin position="2494"/>
        <end position="2504"/>
    </location>
</feature>
<feature type="compositionally biased region" description="Low complexity" evidence="6">
    <location>
        <begin position="2144"/>
        <end position="2158"/>
    </location>
</feature>
<feature type="compositionally biased region" description="Basic and acidic residues" evidence="6">
    <location>
        <begin position="1065"/>
        <end position="1085"/>
    </location>
</feature>
<feature type="region of interest" description="Disordered" evidence="6">
    <location>
        <begin position="1878"/>
        <end position="1907"/>
    </location>
</feature>
<feature type="compositionally biased region" description="Basic and acidic residues" evidence="6">
    <location>
        <begin position="297"/>
        <end position="309"/>
    </location>
</feature>
<evidence type="ECO:0000256" key="1">
    <source>
        <dbReference type="ARBA" id="ARBA00004316"/>
    </source>
</evidence>
<feature type="compositionally biased region" description="Acidic residues" evidence="6">
    <location>
        <begin position="1200"/>
        <end position="1213"/>
    </location>
</feature>
<evidence type="ECO:0000256" key="3">
    <source>
        <dbReference type="ARBA" id="ARBA00022490"/>
    </source>
</evidence>
<feature type="compositionally biased region" description="Low complexity" evidence="6">
    <location>
        <begin position="922"/>
        <end position="938"/>
    </location>
</feature>
<dbReference type="Proteomes" id="UP000261360">
    <property type="component" value="Unplaced"/>
</dbReference>
<dbReference type="KEGG" id="slal:111646024"/>
<feature type="region of interest" description="Disordered" evidence="6">
    <location>
        <begin position="2493"/>
        <end position="2905"/>
    </location>
</feature>
<feature type="compositionally biased region" description="Basic and acidic residues" evidence="6">
    <location>
        <begin position="2169"/>
        <end position="2188"/>
    </location>
</feature>
<feature type="compositionally biased region" description="Polar residues" evidence="6">
    <location>
        <begin position="1830"/>
        <end position="1843"/>
    </location>
</feature>
<feature type="compositionally biased region" description="Low complexity" evidence="6">
    <location>
        <begin position="1093"/>
        <end position="1111"/>
    </location>
</feature>
<dbReference type="SMART" id="SM00537">
    <property type="entry name" value="DCX"/>
    <property type="match status" value="2"/>
</dbReference>
<feature type="compositionally biased region" description="Acidic residues" evidence="6">
    <location>
        <begin position="2797"/>
        <end position="2829"/>
    </location>
</feature>
<evidence type="ECO:0000259" key="7">
    <source>
        <dbReference type="PROSITE" id="PS50309"/>
    </source>
</evidence>
<feature type="compositionally biased region" description="Low complexity" evidence="6">
    <location>
        <begin position="684"/>
        <end position="698"/>
    </location>
</feature>
<feature type="compositionally biased region" description="Polar residues" evidence="6">
    <location>
        <begin position="829"/>
        <end position="838"/>
    </location>
</feature>
<comment type="subcellular location">
    <subcellularLocation>
        <location evidence="1">Cell projection</location>
    </subcellularLocation>
    <subcellularLocation>
        <location evidence="2">Cytoplasm</location>
    </subcellularLocation>
</comment>
<feature type="region of interest" description="Disordered" evidence="6">
    <location>
        <begin position="460"/>
        <end position="486"/>
    </location>
</feature>
<sequence>MHSVHAGMWDPRPQSKHVSPLPSNLRVAHVTTATPAKRITFYKSGDNQFGGVRMAIHKRSFKCFDALLDDLSQKVPLPFGVRTVTTPRGTNTIRHLEQLQDGGCYLCSDRRHTKPVNMEVATKRPSIWYHHSRRPHRPETSSPPTHLPYRQRRILLVKNSEPGMRRSVVLSRRSTRSLRAFLDEVSEVMQFHVRKLYTAEGRRIDSVQSLITCPGMLVCAGREAFSPMLVNFIKKSSEEKLPGLGNRSPNLGPRTPGNGARSPATQATRSPPHGAQSRASEYSEGHESKKNVNFGLETKKSIIHPRSDSSNRSTRFSLSSEKSYGNGVSAYSQGRPAIMNDDIEKRVLVNKDGSLSVEMKVRFRLHNDETLQWSTQIKKSPSLTNDCSPLSQVQPHYLQQGQSESCSDPDSMSFDPEVVDYSNPPLQRALEANRCPCCYQRPEQHYDLWENPVHRRKQPLVPPPHPHTSSHTHTMVRHTHSSSSSSSCNSRRVVRCRAQLSSCGGGSGSEQSQLVQEEMCVTEQVERRVAVEQDGDTHVEVCRVSRCCSRSEVVSMDTSLRPLSSRSAEDEPMMEEERPVSAVSSSSRVLQSLKEDQDDEDDDLPPSASQCCHSNEPSPSPTSQILLNDKPSSNVSAGSLHSTEHKKHKNREERGSRTVSAASSCHCGAATPHSTAEPEEMDEASSSRSKTSRASCRSSKAKIPDSEEEGAADDEDEETNRVGSGLSGHTGLSAGSQKSGTSGTCSNCGCCKRGVSSDSNSTTSQRSHCSHRASPSHASPLHKEKNASNGSNDDGSDDSAVSTQSNKTNLTNNSRFSAISNVLEERASSAMSRTSNPEQAVKEEERAPSATSATSHRSNRSHKSGYNGGGEERSLSAMSAQSNLSSKSRKSHKSNCSGTAEAPDMTTREEAEGENAVERPISSLSAKSGASAKTSASGRSHKSNCPTASPTDNTAVEDDDTNKRAPISLSVKSNASAKSGKAERPDSALSATSAKSNVTAKSSTSHRSTCSHCVKAVSPDANVVDEPIEETEQEEGAEGEERAASAMSAKSNLSVKSTKSQKSTKASERSHSPRAEAEGEGEDRAASQMSARSVKSNKSVKSSKSCKSNCNGDNGEGEDRAASQMSARSVKSNISVKSSKSCKSNCNGDNGDNGEGEDRAPSQMSARSVKSNMSVKSSKSCKSNCNGDETAASPSLKEAEEAEEKEDEMVEEETQQRPESAMSAKSEKEERAASAGSSRSHKSNCNSNTERAASSLSGNSASSAKSHHTKADVEDMADRTASAMSGKSHTSSKSDKSGRTAASPNREEEQSESQKRAASAMSVKSKSSVRSSTSHKSTSSRNLKSASLGPNVVTIKTPEGVDEEGNERPPSTASVKSGKSNVSSDHNGAADIAVIETADADEKIVEDSAPRSKSSEHSLGQMLSPKRTRSPRTHSPKVSAASTSSPQPSVQQLLPGPSAAETRGPSALSVKSATSAKSGRSKCRCGGASAHEKVKKEKEEEDQEVEKKEDNEELKSEDTPEKAASVISSSSKRQSKESEDTEQPLSRQSSGSVSLGLPEDQDAVDSDSGKSNVSFRTNTGSKGRAKTATPNVAKSPEESAIKEDVEETGSIVSQKSKRNGNKSTSSYNPPAVDIPTIETPGAGEDEDKEGGGQKTERAASAISAKSSRSHKSCSNCRGKASAHKEQQAGKDLETESVKSAPTTKASNLDAPASRALSAMSSATAKVRSKSPASASAKNASVAKTTVGDAANNDTENENASRPASKAKGKDDVAGQKTAKSPCCLRPESAASAQSGSKMKASKQSKGADSVKSDYLKPIRSHKAKSDIESDNGSVKTSTPQKKSFSPCHVHSSRPSSKVETCSESTLSHSLSAADLLKETMAARPQSQQSKVSKASDKARSEKSAKCQAIMNQKDQKEELELTPACLPNASPNEVVSDWLRSIPANSSMLALGDELIECEQEAEVEEKPGEEVAEEEESPEDEKVDKEEKSEAEEGAEKEGEAECDAAEEEQSSDPAPGDAAEATSRSNALLLSSDSLPKNLHSSVAVMKVLLSSSLGRCRSMPEVSPVYGRRLSASARGLLDCLAQLQLIEPAVSPASDQQKDRSQQYEDIMAILQSLWLTEPRDIETKKVKDVGTEQVTPPRSSSGVDMSSGSAGSGKENGNQGEDETPPKETESLHEDEGAEKVVKEDEEGNAEAGEKETEAEPEDASTEQAMTDAAEEQVQSEEQSEVPPSLDSPKATENPSSSDKSSANDSSKSPTDNEHETIEDSSSSTPPTVLRAPLSKRLSQDPDPVWVLHLLKKLEKQFINHYINAMAEFKVRWDLDDSLILDTMISELRDEVSRRIQSSVEREMRKIQSRAGRSGRSPRPPLGANLSRESTMTDKRRRLLKVMKNQSVKTADSLSDEEMAGEFSDQRSEDEYCPCDACVLKKMAARPLKFNPLAAEAPLMMEFDLLKILQLKKSPLPAPAVALHSADVESDSMVMDEEARNLEVLQEEEEEDETKEDIKPEIVLEETIPEEDEEIGQEEDGSESGEETEQNSEGDEEQDEGQTGDEENGEEEASVNGEEEEEEEEGEEECQCQCARHDEESDNAEEEEEAEKTTGEDETADDEEKGEEEEGDNEGEAGSGEEESDKETVKEATDEGETTENGEGEEEEEEDGADEKECEVSDLKPEGEETTSRESEEEEETNAADEESTPAEELVEGNASAEAEDDDDGDDGTGEEESHEDGKGGESEQQEGQSSEEERASPPDQEVTPTVCVTEGEEADAEDSDTDNKRPSDTSADESGHERAGTTGDEEEKEEGGDGDEVVEDAVEEFKPEEEDEEKEDGALLHQFTRTSVESQPGSLEEINMGSNQNPVRSIEVPKMAAAVSTGGGTTQKRSRSPGRVKRRKPKESDVELDNC</sequence>
<feature type="compositionally biased region" description="Polar residues" evidence="6">
    <location>
        <begin position="556"/>
        <end position="566"/>
    </location>
</feature>
<keyword evidence="5" id="KW-0966">Cell projection</keyword>
<feature type="compositionally biased region" description="Basic and acidic residues" evidence="6">
    <location>
        <begin position="281"/>
        <end position="290"/>
    </location>
</feature>
<feature type="compositionally biased region" description="Polar residues" evidence="6">
    <location>
        <begin position="943"/>
        <end position="954"/>
    </location>
</feature>
<feature type="region of interest" description="Disordered" evidence="6">
    <location>
        <begin position="239"/>
        <end position="328"/>
    </location>
</feature>
<feature type="compositionally biased region" description="Basic and acidic residues" evidence="6">
    <location>
        <begin position="2346"/>
        <end position="2355"/>
    </location>
</feature>
<feature type="compositionally biased region" description="Low complexity" evidence="6">
    <location>
        <begin position="310"/>
        <end position="320"/>
    </location>
</feature>
<dbReference type="PROSITE" id="PS50309">
    <property type="entry name" value="DC"/>
    <property type="match status" value="2"/>
</dbReference>
<feature type="compositionally biased region" description="Acidic residues" evidence="6">
    <location>
        <begin position="2764"/>
        <end position="2774"/>
    </location>
</feature>
<dbReference type="GO" id="GO:0035556">
    <property type="term" value="P:intracellular signal transduction"/>
    <property type="evidence" value="ECO:0007669"/>
    <property type="project" value="InterPro"/>
</dbReference>
<feature type="compositionally biased region" description="Acidic residues" evidence="6">
    <location>
        <begin position="2002"/>
        <end position="2012"/>
    </location>
</feature>
<dbReference type="GO" id="GO:0035082">
    <property type="term" value="P:axoneme assembly"/>
    <property type="evidence" value="ECO:0007669"/>
    <property type="project" value="TreeGrafter"/>
</dbReference>
<feature type="compositionally biased region" description="Basic and acidic residues" evidence="6">
    <location>
        <begin position="2775"/>
        <end position="2793"/>
    </location>
</feature>
<proteinExistence type="predicted"/>
<dbReference type="Pfam" id="PF03607">
    <property type="entry name" value="DCX"/>
    <property type="match status" value="2"/>
</dbReference>
<feature type="compositionally biased region" description="Polar residues" evidence="6">
    <location>
        <begin position="876"/>
        <end position="886"/>
    </location>
</feature>
<feature type="compositionally biased region" description="Basic residues" evidence="6">
    <location>
        <begin position="468"/>
        <end position="480"/>
    </location>
</feature>
<dbReference type="GeneID" id="111646024"/>
<feature type="compositionally biased region" description="Acidic residues" evidence="6">
    <location>
        <begin position="2711"/>
        <end position="2728"/>
    </location>
</feature>
<name>A0A3B4X0F3_SERLL</name>
<feature type="compositionally biased region" description="Polar residues" evidence="6">
    <location>
        <begin position="1469"/>
        <end position="1478"/>
    </location>
</feature>
<feature type="compositionally biased region" description="Acidic residues" evidence="6">
    <location>
        <begin position="2643"/>
        <end position="2666"/>
    </location>
</feature>
<dbReference type="GO" id="GO:0005930">
    <property type="term" value="C:axoneme"/>
    <property type="evidence" value="ECO:0007669"/>
    <property type="project" value="TreeGrafter"/>
</dbReference>
<dbReference type="InterPro" id="IPR003533">
    <property type="entry name" value="Doublecortin_dom"/>
</dbReference>
<feature type="compositionally biased region" description="Polar residues" evidence="6">
    <location>
        <begin position="1440"/>
        <end position="1452"/>
    </location>
</feature>
<feature type="compositionally biased region" description="Acidic residues" evidence="6">
    <location>
        <begin position="2684"/>
        <end position="2704"/>
    </location>
</feature>
<feature type="region of interest" description="Disordered" evidence="6">
    <location>
        <begin position="1953"/>
        <end position="2027"/>
    </location>
</feature>
<feature type="compositionally biased region" description="Polar residues" evidence="6">
    <location>
        <begin position="989"/>
        <end position="1001"/>
    </location>
</feature>
<feature type="compositionally biased region" description="Low complexity" evidence="6">
    <location>
        <begin position="1252"/>
        <end position="1264"/>
    </location>
</feature>
<reference evidence="8" key="1">
    <citation type="submission" date="2025-05" db="UniProtKB">
        <authorList>
            <consortium name="Ensembl"/>
        </authorList>
    </citation>
    <scope>IDENTIFICATION</scope>
</reference>
<feature type="compositionally biased region" description="Low complexity" evidence="6">
    <location>
        <begin position="756"/>
        <end position="767"/>
    </location>
</feature>
<keyword evidence="4" id="KW-0677">Repeat</keyword>
<feature type="compositionally biased region" description="Acidic residues" evidence="6">
    <location>
        <begin position="706"/>
        <end position="718"/>
    </location>
</feature>
<dbReference type="STRING" id="1841481.ENSSLDP00000006383"/>
<feature type="compositionally biased region" description="Low complexity" evidence="6">
    <location>
        <begin position="2243"/>
        <end position="2259"/>
    </location>
</feature>
<dbReference type="Gene3D" id="3.10.20.230">
    <property type="entry name" value="Doublecortin domain"/>
    <property type="match status" value="2"/>
</dbReference>
<feature type="compositionally biased region" description="Basic residues" evidence="6">
    <location>
        <begin position="2882"/>
        <end position="2895"/>
    </location>
</feature>
<feature type="compositionally biased region" description="Polar residues" evidence="6">
    <location>
        <begin position="1790"/>
        <end position="1806"/>
    </location>
</feature>
<feature type="compositionally biased region" description="Polar residues" evidence="6">
    <location>
        <begin position="607"/>
        <end position="641"/>
    </location>
</feature>
<feature type="compositionally biased region" description="Polar residues" evidence="6">
    <location>
        <begin position="1543"/>
        <end position="1553"/>
    </location>
</feature>
<feature type="compositionally biased region" description="Acidic residues" evidence="6">
    <location>
        <begin position="2218"/>
        <end position="2229"/>
    </location>
</feature>
<keyword evidence="9" id="KW-1185">Reference proteome</keyword>
<feature type="compositionally biased region" description="Acidic residues" evidence="6">
    <location>
        <begin position="1954"/>
        <end position="1964"/>
    </location>
</feature>
<dbReference type="InterPro" id="IPR036572">
    <property type="entry name" value="Doublecortin_dom_sf"/>
</dbReference>
<evidence type="ECO:0000313" key="8">
    <source>
        <dbReference type="Ensembl" id="ENSSLDP00000006383.1"/>
    </source>
</evidence>
<feature type="compositionally biased region" description="Basic and acidic residues" evidence="6">
    <location>
        <begin position="1893"/>
        <end position="1904"/>
    </location>
</feature>
<dbReference type="GeneTree" id="ENSGT00940000154242"/>
<feature type="compositionally biased region" description="Low complexity" evidence="6">
    <location>
        <begin position="1316"/>
        <end position="1341"/>
    </location>
</feature>